<evidence type="ECO:0000313" key="2">
    <source>
        <dbReference type="EMBL" id="GAB1286711.1"/>
    </source>
</evidence>
<organism evidence="2 3">
    <name type="scientific">Apodemus speciosus</name>
    <name type="common">Large Japanese field mouse</name>
    <dbReference type="NCBI Taxonomy" id="105296"/>
    <lineage>
        <taxon>Eukaryota</taxon>
        <taxon>Metazoa</taxon>
        <taxon>Chordata</taxon>
        <taxon>Craniata</taxon>
        <taxon>Vertebrata</taxon>
        <taxon>Euteleostomi</taxon>
        <taxon>Mammalia</taxon>
        <taxon>Eutheria</taxon>
        <taxon>Euarchontoglires</taxon>
        <taxon>Glires</taxon>
        <taxon>Rodentia</taxon>
        <taxon>Myomorpha</taxon>
        <taxon>Muroidea</taxon>
        <taxon>Muridae</taxon>
        <taxon>Murinae</taxon>
        <taxon>Apodemus</taxon>
    </lineage>
</organism>
<dbReference type="Proteomes" id="UP001623349">
    <property type="component" value="Unassembled WGS sequence"/>
</dbReference>
<feature type="region of interest" description="Disordered" evidence="1">
    <location>
        <begin position="1"/>
        <end position="26"/>
    </location>
</feature>
<evidence type="ECO:0000313" key="3">
    <source>
        <dbReference type="Proteomes" id="UP001623349"/>
    </source>
</evidence>
<keyword evidence="3" id="KW-1185">Reference proteome</keyword>
<gene>
    <name evidence="2" type="ORF">APTSU1_000194100</name>
</gene>
<protein>
    <submittedName>
        <fullName evidence="2">Aldo-keto reductase family 1 member B1</fullName>
    </submittedName>
</protein>
<feature type="compositionally biased region" description="Low complexity" evidence="1">
    <location>
        <begin position="8"/>
        <end position="23"/>
    </location>
</feature>
<sequence length="78" mass="8775">MAAKNETTARPNATRPTPTPKKNLVSIPKSVTPAHTVDSVKVFDLELSINRVEWTTLLSHNRNWTKGVYLEEQCQEQG</sequence>
<reference evidence="2 3" key="1">
    <citation type="submission" date="2024-08" db="EMBL/GenBank/DDBJ databases">
        <title>The draft genome of Apodemus speciosus.</title>
        <authorList>
            <person name="Nabeshima K."/>
            <person name="Suzuki S."/>
            <person name="Onuma M."/>
        </authorList>
    </citation>
    <scope>NUCLEOTIDE SEQUENCE [LARGE SCALE GENOMIC DNA]</scope>
    <source>
        <strain evidence="2">IB14-021</strain>
    </source>
</reference>
<name>A0ABQ0EIW5_APOSI</name>
<proteinExistence type="predicted"/>
<dbReference type="EMBL" id="BAAFST010000002">
    <property type="protein sequence ID" value="GAB1286711.1"/>
    <property type="molecule type" value="Genomic_DNA"/>
</dbReference>
<accession>A0ABQ0EIW5</accession>
<evidence type="ECO:0000256" key="1">
    <source>
        <dbReference type="SAM" id="MobiDB-lite"/>
    </source>
</evidence>
<comment type="caution">
    <text evidence="2">The sequence shown here is derived from an EMBL/GenBank/DDBJ whole genome shotgun (WGS) entry which is preliminary data.</text>
</comment>